<reference evidence="3 4" key="1">
    <citation type="submission" date="2023-04" db="EMBL/GenBank/DDBJ databases">
        <title>Colletotrichum tabacum stain YC1 causing leaf anthracnose on Nicotiana tabacum(L.) cv.</title>
        <authorList>
            <person name="Ji Z."/>
            <person name="Wang M."/>
            <person name="Zhang J."/>
            <person name="Wang N."/>
            <person name="Zhou Z."/>
        </authorList>
    </citation>
    <scope>NUCLEOTIDE SEQUENCE [LARGE SCALE GENOMIC DNA]</scope>
    <source>
        <strain evidence="3 4">YC1</strain>
    </source>
</reference>
<gene>
    <name evidence="3" type="ORF">QIS74_02558</name>
    <name evidence="2" type="ORF">QIS74_04753</name>
    <name evidence="1" type="ORF">QIS74_06580</name>
</gene>
<organism evidence="3 4">
    <name type="scientific">Colletotrichum tabaci</name>
    <dbReference type="NCBI Taxonomy" id="1209068"/>
    <lineage>
        <taxon>Eukaryota</taxon>
        <taxon>Fungi</taxon>
        <taxon>Dikarya</taxon>
        <taxon>Ascomycota</taxon>
        <taxon>Pezizomycotina</taxon>
        <taxon>Sordariomycetes</taxon>
        <taxon>Hypocreomycetidae</taxon>
        <taxon>Glomerellales</taxon>
        <taxon>Glomerellaceae</taxon>
        <taxon>Colletotrichum</taxon>
        <taxon>Colletotrichum destructivum species complex</taxon>
    </lineage>
</organism>
<comment type="caution">
    <text evidence="3">The sequence shown here is derived from an EMBL/GenBank/DDBJ whole genome shotgun (WGS) entry which is preliminary data.</text>
</comment>
<dbReference type="EMBL" id="JASAOK010000011">
    <property type="protein sequence ID" value="KAK6225100.1"/>
    <property type="molecule type" value="Genomic_DNA"/>
</dbReference>
<accession>A0AAV9TNP7</accession>
<evidence type="ECO:0000313" key="4">
    <source>
        <dbReference type="Proteomes" id="UP001327957"/>
    </source>
</evidence>
<keyword evidence="4" id="KW-1185">Reference proteome</keyword>
<sequence length="211" mass="22914">MPSCANTFRTPPLTVLAYRIPANSGARAGCPATMCINIHNRSRNDSNVCWYACTALSRYGLWGSRLLDVAAAAAAAADGRAHHARRRASDPAICRVIHRPPLPVHPSLRPSCKNEYPAWSWLWSSWTPSHSIAGNAAANPERLPCPASSSTMANCANNPRASCANPWNISANSHTRTCTRRDHTQHVLQITRACCGLWKDGAIYVTDTGID</sequence>
<name>A0AAV9TNP7_9PEZI</name>
<evidence type="ECO:0000313" key="2">
    <source>
        <dbReference type="EMBL" id="KAK6221460.1"/>
    </source>
</evidence>
<dbReference type="Proteomes" id="UP001327957">
    <property type="component" value="Unassembled WGS sequence"/>
</dbReference>
<protein>
    <submittedName>
        <fullName evidence="3">Uncharacterized protein</fullName>
    </submittedName>
</protein>
<dbReference type="AlphaFoldDB" id="A0AAV9TNP7"/>
<evidence type="ECO:0000313" key="1">
    <source>
        <dbReference type="EMBL" id="KAK6218094.1"/>
    </source>
</evidence>
<evidence type="ECO:0000313" key="3">
    <source>
        <dbReference type="EMBL" id="KAK6225100.1"/>
    </source>
</evidence>
<proteinExistence type="predicted"/>
<dbReference type="EMBL" id="JASAOK010000021">
    <property type="protein sequence ID" value="KAK6221460.1"/>
    <property type="molecule type" value="Genomic_DNA"/>
</dbReference>
<dbReference type="EMBL" id="JASAOK010000035">
    <property type="protein sequence ID" value="KAK6218094.1"/>
    <property type="molecule type" value="Genomic_DNA"/>
</dbReference>